<dbReference type="Proteomes" id="UP000268469">
    <property type="component" value="Unassembled WGS sequence"/>
</dbReference>
<keyword evidence="3" id="KW-0808">Transferase</keyword>
<protein>
    <recommendedName>
        <fullName evidence="7">Methylated-DNA-[protein]-cysteine S-methyltransferase DNA binding domain-containing protein</fullName>
    </recommendedName>
</protein>
<comment type="catalytic activity">
    <reaction evidence="6">
        <text>a 6-O-methyl-2'-deoxyguanosine in DNA + L-cysteinyl-[protein] = S-methyl-L-cysteinyl-[protein] + a 2'-deoxyguanosine in DNA</text>
        <dbReference type="Rhea" id="RHEA:24000"/>
        <dbReference type="Rhea" id="RHEA-COMP:10131"/>
        <dbReference type="Rhea" id="RHEA-COMP:10132"/>
        <dbReference type="Rhea" id="RHEA-COMP:11367"/>
        <dbReference type="Rhea" id="RHEA-COMP:11368"/>
        <dbReference type="ChEBI" id="CHEBI:29950"/>
        <dbReference type="ChEBI" id="CHEBI:82612"/>
        <dbReference type="ChEBI" id="CHEBI:85445"/>
        <dbReference type="ChEBI" id="CHEBI:85448"/>
        <dbReference type="EC" id="2.1.1.63"/>
    </reaction>
</comment>
<keyword evidence="4" id="KW-0227">DNA damage</keyword>
<reference evidence="8 9" key="1">
    <citation type="submission" date="2018-06" db="EMBL/GenBank/DDBJ databases">
        <title>Extensive metabolic versatility and redundancy in microbially diverse, dynamic hydrothermal sediments.</title>
        <authorList>
            <person name="Dombrowski N."/>
            <person name="Teske A."/>
            <person name="Baker B.J."/>
        </authorList>
    </citation>
    <scope>NUCLEOTIDE SEQUENCE [LARGE SCALE GENOMIC DNA]</scope>
    <source>
        <strain evidence="8">B36_G15</strain>
    </source>
</reference>
<evidence type="ECO:0000313" key="9">
    <source>
        <dbReference type="Proteomes" id="UP000268469"/>
    </source>
</evidence>
<dbReference type="InterPro" id="IPR036217">
    <property type="entry name" value="MethylDNA_cys_MeTrfase_DNAb"/>
</dbReference>
<dbReference type="GO" id="GO:0003908">
    <property type="term" value="F:methylated-DNA-[protein]-cysteine S-methyltransferase activity"/>
    <property type="evidence" value="ECO:0007669"/>
    <property type="project" value="UniProtKB-EC"/>
</dbReference>
<dbReference type="SUPFAM" id="SSF46767">
    <property type="entry name" value="Methylated DNA-protein cysteine methyltransferase, C-terminal domain"/>
    <property type="match status" value="1"/>
</dbReference>
<dbReference type="NCBIfam" id="TIGR00589">
    <property type="entry name" value="ogt"/>
    <property type="match status" value="1"/>
</dbReference>
<gene>
    <name evidence="8" type="ORF">DRP53_03210</name>
</gene>
<evidence type="ECO:0000256" key="2">
    <source>
        <dbReference type="ARBA" id="ARBA00022603"/>
    </source>
</evidence>
<evidence type="ECO:0000256" key="3">
    <source>
        <dbReference type="ARBA" id="ARBA00022679"/>
    </source>
</evidence>
<dbReference type="CDD" id="cd06445">
    <property type="entry name" value="ATase"/>
    <property type="match status" value="1"/>
</dbReference>
<keyword evidence="2" id="KW-0489">Methyltransferase</keyword>
<dbReference type="Gene3D" id="1.10.10.10">
    <property type="entry name" value="Winged helix-like DNA-binding domain superfamily/Winged helix DNA-binding domain"/>
    <property type="match status" value="1"/>
</dbReference>
<proteinExistence type="predicted"/>
<accession>A0A660SLK2</accession>
<sequence>MVFDFLERYFDREPGSISFPIDCSDLKPYHLMVYHQLTRLPFGKTMTYQDLAVILKTSPRAIGQILKLNPFPIVFPCHRIVSKSGLGGFSAGREWKVGLLRHEGCL</sequence>
<dbReference type="PANTHER" id="PTHR10815">
    <property type="entry name" value="METHYLATED-DNA--PROTEIN-CYSTEINE METHYLTRANSFERASE"/>
    <property type="match status" value="1"/>
</dbReference>
<organism evidence="8 9">
    <name type="scientific">candidate division WOR-3 bacterium</name>
    <dbReference type="NCBI Taxonomy" id="2052148"/>
    <lineage>
        <taxon>Bacteria</taxon>
        <taxon>Bacteria division WOR-3</taxon>
    </lineage>
</organism>
<dbReference type="InterPro" id="IPR036388">
    <property type="entry name" value="WH-like_DNA-bd_sf"/>
</dbReference>
<dbReference type="GO" id="GO:0032259">
    <property type="term" value="P:methylation"/>
    <property type="evidence" value="ECO:0007669"/>
    <property type="project" value="UniProtKB-KW"/>
</dbReference>
<keyword evidence="5" id="KW-0234">DNA repair</keyword>
<dbReference type="PROSITE" id="PS00374">
    <property type="entry name" value="MGMT"/>
    <property type="match status" value="1"/>
</dbReference>
<dbReference type="InterPro" id="IPR014048">
    <property type="entry name" value="MethylDNA_cys_MeTrfase_DNA-bd"/>
</dbReference>
<comment type="catalytic activity">
    <reaction evidence="1">
        <text>a 4-O-methyl-thymidine in DNA + L-cysteinyl-[protein] = a thymidine in DNA + S-methyl-L-cysteinyl-[protein]</text>
        <dbReference type="Rhea" id="RHEA:53428"/>
        <dbReference type="Rhea" id="RHEA-COMP:10131"/>
        <dbReference type="Rhea" id="RHEA-COMP:10132"/>
        <dbReference type="Rhea" id="RHEA-COMP:13555"/>
        <dbReference type="Rhea" id="RHEA-COMP:13556"/>
        <dbReference type="ChEBI" id="CHEBI:29950"/>
        <dbReference type="ChEBI" id="CHEBI:82612"/>
        <dbReference type="ChEBI" id="CHEBI:137386"/>
        <dbReference type="ChEBI" id="CHEBI:137387"/>
        <dbReference type="EC" id="2.1.1.63"/>
    </reaction>
</comment>
<dbReference type="PANTHER" id="PTHR10815:SF13">
    <property type="entry name" value="METHYLATED-DNA--PROTEIN-CYSTEINE METHYLTRANSFERASE"/>
    <property type="match status" value="1"/>
</dbReference>
<evidence type="ECO:0000256" key="5">
    <source>
        <dbReference type="ARBA" id="ARBA00023204"/>
    </source>
</evidence>
<evidence type="ECO:0000256" key="1">
    <source>
        <dbReference type="ARBA" id="ARBA00001286"/>
    </source>
</evidence>
<evidence type="ECO:0000256" key="6">
    <source>
        <dbReference type="ARBA" id="ARBA00049348"/>
    </source>
</evidence>
<name>A0A660SLK2_UNCW3</name>
<evidence type="ECO:0000256" key="4">
    <source>
        <dbReference type="ARBA" id="ARBA00022763"/>
    </source>
</evidence>
<dbReference type="GO" id="GO:0006281">
    <property type="term" value="P:DNA repair"/>
    <property type="evidence" value="ECO:0007669"/>
    <property type="project" value="UniProtKB-KW"/>
</dbReference>
<evidence type="ECO:0000313" key="8">
    <source>
        <dbReference type="EMBL" id="RKX70986.1"/>
    </source>
</evidence>
<dbReference type="EMBL" id="QNBE01000021">
    <property type="protein sequence ID" value="RKX70986.1"/>
    <property type="molecule type" value="Genomic_DNA"/>
</dbReference>
<dbReference type="Pfam" id="PF01035">
    <property type="entry name" value="DNA_binding_1"/>
    <property type="match status" value="1"/>
</dbReference>
<evidence type="ECO:0000259" key="7">
    <source>
        <dbReference type="Pfam" id="PF01035"/>
    </source>
</evidence>
<comment type="caution">
    <text evidence="8">The sequence shown here is derived from an EMBL/GenBank/DDBJ whole genome shotgun (WGS) entry which is preliminary data.</text>
</comment>
<dbReference type="AlphaFoldDB" id="A0A660SLK2"/>
<feature type="domain" description="Methylated-DNA-[protein]-cysteine S-methyltransferase DNA binding" evidence="7">
    <location>
        <begin position="30"/>
        <end position="104"/>
    </location>
</feature>
<dbReference type="InterPro" id="IPR001497">
    <property type="entry name" value="MethylDNA_cys_MeTrfase_AS"/>
</dbReference>